<accession>A0ABD6SMK0</accession>
<keyword evidence="1" id="KW-1133">Transmembrane helix</keyword>
<dbReference type="AlphaFoldDB" id="A0ABD6SMK0"/>
<evidence type="ECO:0000313" key="2">
    <source>
        <dbReference type="EMBL" id="PEX50545.1"/>
    </source>
</evidence>
<protein>
    <submittedName>
        <fullName evidence="2">Uncharacterized protein</fullName>
    </submittedName>
</protein>
<evidence type="ECO:0000313" key="3">
    <source>
        <dbReference type="Proteomes" id="UP000220502"/>
    </source>
</evidence>
<dbReference type="EMBL" id="NTXF01000013">
    <property type="protein sequence ID" value="PEX50545.1"/>
    <property type="molecule type" value="Genomic_DNA"/>
</dbReference>
<name>A0ABD6SMK0_BACTU</name>
<sequence>MNRKTEGVGIKPLRQDSEFIVLTLFLILVMSTTSYKTPVLIDYVGIATTIVLIAAIGIKLIANWYNK</sequence>
<organism evidence="2 3">
    <name type="scientific">Bacillus thuringiensis</name>
    <dbReference type="NCBI Taxonomy" id="1428"/>
    <lineage>
        <taxon>Bacteria</taxon>
        <taxon>Bacillati</taxon>
        <taxon>Bacillota</taxon>
        <taxon>Bacilli</taxon>
        <taxon>Bacillales</taxon>
        <taxon>Bacillaceae</taxon>
        <taxon>Bacillus</taxon>
        <taxon>Bacillus cereus group</taxon>
    </lineage>
</organism>
<gene>
    <name evidence="2" type="ORF">CN461_11570</name>
</gene>
<reference evidence="2 3" key="1">
    <citation type="submission" date="2017-09" db="EMBL/GenBank/DDBJ databases">
        <title>Large-scale bioinformatics analysis of Bacillus genomes uncovers conserved roles of natural products in bacterial physiology.</title>
        <authorList>
            <consortium name="Agbiome Team Llc"/>
            <person name="Bleich R.M."/>
            <person name="Kirk G.J."/>
            <person name="Santa Maria K.C."/>
            <person name="Allen S.E."/>
            <person name="Farag S."/>
            <person name="Shank E.A."/>
            <person name="Bowers A."/>
        </authorList>
    </citation>
    <scope>NUCLEOTIDE SEQUENCE [LARGE SCALE GENOMIC DNA]</scope>
    <source>
        <strain evidence="2 3">AFS007900</strain>
    </source>
</reference>
<comment type="caution">
    <text evidence="2">The sequence shown here is derived from an EMBL/GenBank/DDBJ whole genome shotgun (WGS) entry which is preliminary data.</text>
</comment>
<dbReference type="RefSeq" id="WP_044798186.1">
    <property type="nucleotide sequence ID" value="NZ_CP014847.1"/>
</dbReference>
<feature type="transmembrane region" description="Helical" evidence="1">
    <location>
        <begin position="43"/>
        <end position="62"/>
    </location>
</feature>
<evidence type="ECO:0000256" key="1">
    <source>
        <dbReference type="SAM" id="Phobius"/>
    </source>
</evidence>
<dbReference type="Proteomes" id="UP000220502">
    <property type="component" value="Unassembled WGS sequence"/>
</dbReference>
<proteinExistence type="predicted"/>
<keyword evidence="1" id="KW-0472">Membrane</keyword>
<feature type="transmembrane region" description="Helical" evidence="1">
    <location>
        <begin position="20"/>
        <end position="37"/>
    </location>
</feature>
<keyword evidence="1" id="KW-0812">Transmembrane</keyword>